<dbReference type="EMBL" id="NWVK02000278">
    <property type="protein sequence ID" value="TVS84175.1"/>
    <property type="molecule type" value="Genomic_DNA"/>
</dbReference>
<keyword evidence="1" id="KW-0472">Membrane</keyword>
<dbReference type="Gene3D" id="1.20.5.2700">
    <property type="match status" value="1"/>
</dbReference>
<feature type="non-terminal residue" evidence="2">
    <location>
        <position position="1"/>
    </location>
</feature>
<comment type="caution">
    <text evidence="2">The sequence shown here is derived from an EMBL/GenBank/DDBJ whole genome shotgun (WGS) entry which is preliminary data.</text>
</comment>
<feature type="transmembrane region" description="Helical" evidence="1">
    <location>
        <begin position="51"/>
        <end position="70"/>
    </location>
</feature>
<proteinExistence type="predicted"/>
<name>A0A6H2NSN9_WOLPI</name>
<keyword evidence="1" id="KW-1133">Transmembrane helix</keyword>
<protein>
    <submittedName>
        <fullName evidence="2">NADH-quinone oxidoreductase subunit L</fullName>
    </submittedName>
</protein>
<evidence type="ECO:0000256" key="1">
    <source>
        <dbReference type="SAM" id="Phobius"/>
    </source>
</evidence>
<accession>A0A6H2NSN9</accession>
<organism evidence="2">
    <name type="scientific">Wolbachia pipientis</name>
    <dbReference type="NCBI Taxonomy" id="955"/>
    <lineage>
        <taxon>Bacteria</taxon>
        <taxon>Pseudomonadati</taxon>
        <taxon>Pseudomonadota</taxon>
        <taxon>Alphaproteobacteria</taxon>
        <taxon>Rickettsiales</taxon>
        <taxon>Anaplasmataceae</taxon>
        <taxon>Wolbachieae</taxon>
        <taxon>Wolbachia</taxon>
    </lineage>
</organism>
<gene>
    <name evidence="2" type="ORF">COM43_004905</name>
</gene>
<evidence type="ECO:0000313" key="2">
    <source>
        <dbReference type="EMBL" id="TVS84175.1"/>
    </source>
</evidence>
<dbReference type="AlphaFoldDB" id="A0A6H2NSN9"/>
<dbReference type="Proteomes" id="UP000217566">
    <property type="component" value="Unassembled WGS sequence"/>
</dbReference>
<keyword evidence="1" id="KW-0812">Transmembrane</keyword>
<sequence length="73" mass="8337">YEFVIIAPIRFISRLLWKFDVKAIDSFGPNGVVRLVNECSKSSIKLQTGYIFDYAFIMFVTLIIGALYIIGIK</sequence>
<reference evidence="2" key="1">
    <citation type="submission" date="2019-07" db="EMBL/GenBank/DDBJ databases">
        <title>Genome assemblies of Wolbachia strains wAlbA and wAlbB in wild caught Aedes albopictus specimens.</title>
        <authorList>
            <person name="Kulkarni A."/>
            <person name="Yu W."/>
            <person name="Xue R.-D."/>
            <person name="Ma Y."/>
            <person name="Xu J."/>
        </authorList>
    </citation>
    <scope>NUCLEOTIDE SEQUENCE</scope>
    <source>
        <strain evidence="2">FL2016</strain>
    </source>
</reference>